<organism evidence="9 10">
    <name type="scientific">Rhodovulum sulfidophilum</name>
    <name type="common">Rhodobacter sulfidophilus</name>
    <dbReference type="NCBI Taxonomy" id="35806"/>
    <lineage>
        <taxon>Bacteria</taxon>
        <taxon>Pseudomonadati</taxon>
        <taxon>Pseudomonadota</taxon>
        <taxon>Alphaproteobacteria</taxon>
        <taxon>Rhodobacterales</taxon>
        <taxon>Paracoccaceae</taxon>
        <taxon>Rhodovulum</taxon>
    </lineage>
</organism>
<dbReference type="SMART" id="SM00833">
    <property type="entry name" value="CobW_C"/>
    <property type="match status" value="1"/>
</dbReference>
<dbReference type="Proteomes" id="UP000249185">
    <property type="component" value="Unassembled WGS sequence"/>
</dbReference>
<comment type="catalytic activity">
    <reaction evidence="6">
        <text>GTP + H2O = GDP + phosphate + H(+)</text>
        <dbReference type="Rhea" id="RHEA:19669"/>
        <dbReference type="ChEBI" id="CHEBI:15377"/>
        <dbReference type="ChEBI" id="CHEBI:15378"/>
        <dbReference type="ChEBI" id="CHEBI:37565"/>
        <dbReference type="ChEBI" id="CHEBI:43474"/>
        <dbReference type="ChEBI" id="CHEBI:58189"/>
    </reaction>
    <physiologicalReaction direction="left-to-right" evidence="6">
        <dbReference type="Rhea" id="RHEA:19670"/>
    </physiologicalReaction>
</comment>
<dbReference type="SUPFAM" id="SSF52540">
    <property type="entry name" value="P-loop containing nucleoside triphosphate hydrolases"/>
    <property type="match status" value="1"/>
</dbReference>
<accession>A0A2W5NHW8</accession>
<evidence type="ECO:0000256" key="7">
    <source>
        <dbReference type="SAM" id="MobiDB-lite"/>
    </source>
</evidence>
<dbReference type="PANTHER" id="PTHR13748">
    <property type="entry name" value="COBW-RELATED"/>
    <property type="match status" value="1"/>
</dbReference>
<dbReference type="GO" id="GO:0005737">
    <property type="term" value="C:cytoplasm"/>
    <property type="evidence" value="ECO:0007669"/>
    <property type="project" value="TreeGrafter"/>
</dbReference>
<evidence type="ECO:0000259" key="8">
    <source>
        <dbReference type="SMART" id="SM00833"/>
    </source>
</evidence>
<evidence type="ECO:0000313" key="10">
    <source>
        <dbReference type="Proteomes" id="UP000249185"/>
    </source>
</evidence>
<dbReference type="InterPro" id="IPR051316">
    <property type="entry name" value="Zinc-reg_GTPase_activator"/>
</dbReference>
<evidence type="ECO:0000256" key="1">
    <source>
        <dbReference type="ARBA" id="ARBA00022741"/>
    </source>
</evidence>
<dbReference type="GO" id="GO:0000166">
    <property type="term" value="F:nucleotide binding"/>
    <property type="evidence" value="ECO:0007669"/>
    <property type="project" value="UniProtKB-KW"/>
</dbReference>
<dbReference type="GO" id="GO:0016787">
    <property type="term" value="F:hydrolase activity"/>
    <property type="evidence" value="ECO:0007669"/>
    <property type="project" value="UniProtKB-KW"/>
</dbReference>
<evidence type="ECO:0000256" key="4">
    <source>
        <dbReference type="ARBA" id="ARBA00034320"/>
    </source>
</evidence>
<comment type="caution">
    <text evidence="9">The sequence shown here is derived from an EMBL/GenBank/DDBJ whole genome shotgun (WGS) entry which is preliminary data.</text>
</comment>
<keyword evidence="2" id="KW-0378">Hydrolase</keyword>
<sequence>MSDKPLFAVPARVPVTILTGFLGAGKTSLLNRLLKEPAFADTAVIVNEFGAVGIDGDLVEAADGRAFAETTGCLCCTVAGDIRETLVRLADSMARGAVPKFSRLVVETTGLADPAPVLRSLMTSDEVIDLYALNGVVTVVDATSGGSTLDRFAEARAQVGVADLVLLSKTDIAAPETAEALRARLRAANPNARLMDAADADAADVFGLAAFDPALKPPEVADWLRFDRVGEPHHHDHAPNRHGADIEAFCYAGATPVAAWDAQRLITALQDRLGPDLLRLKAICLLEEAPEAPAILHVVQHVMHPPARRKGWPEGAPPATRIVVIARGPERARVPELFAEFLPGLAPAGAARDAHDPARGHDHDHHHHHEHHAADTAAEAADPAGAAARRGHAPA</sequence>
<dbReference type="InterPro" id="IPR003495">
    <property type="entry name" value="CobW/HypB/UreG_nucleotide-bd"/>
</dbReference>
<dbReference type="AlphaFoldDB" id="A0A2W5NHW8"/>
<feature type="compositionally biased region" description="Low complexity" evidence="7">
    <location>
        <begin position="375"/>
        <end position="388"/>
    </location>
</feature>
<dbReference type="EMBL" id="QFPW01000004">
    <property type="protein sequence ID" value="PZQ50365.1"/>
    <property type="molecule type" value="Genomic_DNA"/>
</dbReference>
<dbReference type="Pfam" id="PF02492">
    <property type="entry name" value="cobW"/>
    <property type="match status" value="1"/>
</dbReference>
<keyword evidence="1" id="KW-0547">Nucleotide-binding</keyword>
<dbReference type="InterPro" id="IPR036627">
    <property type="entry name" value="CobW-likC_sf"/>
</dbReference>
<dbReference type="InterPro" id="IPR011629">
    <property type="entry name" value="CobW-like_C"/>
</dbReference>
<dbReference type="CDD" id="cd03112">
    <property type="entry name" value="CobW-like"/>
    <property type="match status" value="1"/>
</dbReference>
<dbReference type="InterPro" id="IPR027417">
    <property type="entry name" value="P-loop_NTPase"/>
</dbReference>
<dbReference type="Gene3D" id="3.40.50.300">
    <property type="entry name" value="P-loop containing nucleotide triphosphate hydrolases"/>
    <property type="match status" value="1"/>
</dbReference>
<comment type="similarity">
    <text evidence="4">Belongs to the SIMIBI class G3E GTPase family. ZNG1 subfamily.</text>
</comment>
<evidence type="ECO:0000256" key="3">
    <source>
        <dbReference type="ARBA" id="ARBA00023186"/>
    </source>
</evidence>
<reference evidence="9 10" key="1">
    <citation type="submission" date="2017-08" db="EMBL/GenBank/DDBJ databases">
        <title>Infants hospitalized years apart are colonized by the same room-sourced microbial strains.</title>
        <authorList>
            <person name="Brooks B."/>
            <person name="Olm M.R."/>
            <person name="Firek B.A."/>
            <person name="Baker R."/>
            <person name="Thomas B.C."/>
            <person name="Morowitz M.J."/>
            <person name="Banfield J.F."/>
        </authorList>
    </citation>
    <scope>NUCLEOTIDE SEQUENCE [LARGE SCALE GENOMIC DNA]</scope>
    <source>
        <strain evidence="9">S2_005_002_R2_34</strain>
    </source>
</reference>
<feature type="compositionally biased region" description="Basic and acidic residues" evidence="7">
    <location>
        <begin position="352"/>
        <end position="363"/>
    </location>
</feature>
<dbReference type="PANTHER" id="PTHR13748:SF62">
    <property type="entry name" value="COBW DOMAIN-CONTAINING PROTEIN"/>
    <property type="match status" value="1"/>
</dbReference>
<evidence type="ECO:0000256" key="2">
    <source>
        <dbReference type="ARBA" id="ARBA00022801"/>
    </source>
</evidence>
<dbReference type="Gene3D" id="3.30.1220.10">
    <property type="entry name" value="CobW-like, C-terminal domain"/>
    <property type="match status" value="1"/>
</dbReference>
<feature type="region of interest" description="Disordered" evidence="7">
    <location>
        <begin position="348"/>
        <end position="395"/>
    </location>
</feature>
<dbReference type="SUPFAM" id="SSF90002">
    <property type="entry name" value="Hypothetical protein YjiA, C-terminal domain"/>
    <property type="match status" value="1"/>
</dbReference>
<evidence type="ECO:0000256" key="5">
    <source>
        <dbReference type="ARBA" id="ARBA00045658"/>
    </source>
</evidence>
<name>A0A2W5NHW8_RHOSU</name>
<protein>
    <submittedName>
        <fullName evidence="9">GTP-binding protein</fullName>
    </submittedName>
</protein>
<gene>
    <name evidence="9" type="ORF">DI556_07345</name>
</gene>
<keyword evidence="3" id="KW-0143">Chaperone</keyword>
<feature type="domain" description="CobW C-terminal" evidence="8">
    <location>
        <begin position="246"/>
        <end position="342"/>
    </location>
</feature>
<dbReference type="Pfam" id="PF07683">
    <property type="entry name" value="CobW_C"/>
    <property type="match status" value="1"/>
</dbReference>
<proteinExistence type="inferred from homology"/>
<evidence type="ECO:0000256" key="6">
    <source>
        <dbReference type="ARBA" id="ARBA00049117"/>
    </source>
</evidence>
<comment type="function">
    <text evidence="5">Zinc chaperone that directly transfers zinc cofactor to target proteins, thereby activating them. Zinc is transferred from the CXCC motif in the GTPase domain to the zinc binding site in target proteins in a process requiring GTP hydrolysis.</text>
</comment>
<evidence type="ECO:0000313" key="9">
    <source>
        <dbReference type="EMBL" id="PZQ50365.1"/>
    </source>
</evidence>